<organism evidence="1 2">
    <name type="scientific">Klebsiella pneumoniae</name>
    <dbReference type="NCBI Taxonomy" id="573"/>
    <lineage>
        <taxon>Bacteria</taxon>
        <taxon>Pseudomonadati</taxon>
        <taxon>Pseudomonadota</taxon>
        <taxon>Gammaproteobacteria</taxon>
        <taxon>Enterobacterales</taxon>
        <taxon>Enterobacteriaceae</taxon>
        <taxon>Klebsiella/Raoultella group</taxon>
        <taxon>Klebsiella</taxon>
        <taxon>Klebsiella pneumoniae complex</taxon>
    </lineage>
</organism>
<proteinExistence type="predicted"/>
<dbReference type="EMBL" id="UAWN01000004">
    <property type="protein sequence ID" value="SQC08934.1"/>
    <property type="molecule type" value="Genomic_DNA"/>
</dbReference>
<evidence type="ECO:0000313" key="1">
    <source>
        <dbReference type="EMBL" id="SQC08934.1"/>
    </source>
</evidence>
<accession>A0A2X3CAC7</accession>
<evidence type="ECO:0000313" key="2">
    <source>
        <dbReference type="Proteomes" id="UP000251088"/>
    </source>
</evidence>
<reference evidence="1 2" key="1">
    <citation type="submission" date="2018-06" db="EMBL/GenBank/DDBJ databases">
        <authorList>
            <consortium name="Pathogen Informatics"/>
            <person name="Doyle S."/>
        </authorList>
    </citation>
    <scope>NUCLEOTIDE SEQUENCE [LARGE SCALE GENOMIC DNA]</scope>
    <source>
        <strain evidence="1 2">NCTC9128</strain>
    </source>
</reference>
<protein>
    <submittedName>
        <fullName evidence="1">Phage integrase</fullName>
    </submittedName>
</protein>
<dbReference type="Proteomes" id="UP000251088">
    <property type="component" value="Unassembled WGS sequence"/>
</dbReference>
<sequence>MSITLRGGVWHCHFFTPSGKRVRRSLGTGDKKQAQELHDKLKAEAWRVDQIGDLPVRTFEECCIRWLREKDHKRSLDDDKTKLSFGCSIFPAVMSRR</sequence>
<gene>
    <name evidence="1" type="ORF">NCTC9128_00889</name>
</gene>
<name>A0A2X3CAC7_KLEPN</name>
<dbReference type="AlphaFoldDB" id="A0A2X3CAC7"/>